<dbReference type="EMBL" id="CP118166">
    <property type="protein sequence ID" value="WDI30771.1"/>
    <property type="molecule type" value="Genomic_DNA"/>
</dbReference>
<dbReference type="RefSeq" id="WP_274492592.1">
    <property type="nucleotide sequence ID" value="NZ_CP118166.1"/>
</dbReference>
<proteinExistence type="predicted"/>
<evidence type="ECO:0000313" key="2">
    <source>
        <dbReference type="EMBL" id="WDI30771.1"/>
    </source>
</evidence>
<accession>A0AAE9ZH70</accession>
<evidence type="ECO:0000313" key="3">
    <source>
        <dbReference type="Proteomes" id="UP001214043"/>
    </source>
</evidence>
<dbReference type="AlphaFoldDB" id="A0AAE9ZH70"/>
<keyword evidence="3" id="KW-1185">Reference proteome</keyword>
<protein>
    <submittedName>
        <fullName evidence="2">Uncharacterized protein</fullName>
    </submittedName>
</protein>
<dbReference type="KEGG" id="hfl:PUV54_12490"/>
<reference evidence="2" key="1">
    <citation type="submission" date="2023-02" db="EMBL/GenBank/DDBJ databases">
        <title>Genome sequence of Hyphococcus flavus.</title>
        <authorList>
            <person name="Rong J.-C."/>
            <person name="Zhao Q."/>
            <person name="Yi M."/>
            <person name="Wu J.-Y."/>
        </authorList>
    </citation>
    <scope>NUCLEOTIDE SEQUENCE</scope>
    <source>
        <strain evidence="2">MCCC 1K03223</strain>
    </source>
</reference>
<name>A0AAE9ZH70_9PROT</name>
<sequence length="98" mass="10121">MAVDGKWNLTIKTPMGDQTATVSLKEEGGALTGEMSGSQGGGPIENGSVDGDTVKWEAKITSPMPMTLEFEGKQEGENLNGNVKLGSFGNSTFTGVPA</sequence>
<gene>
    <name evidence="2" type="ORF">PUV54_12490</name>
</gene>
<dbReference type="Proteomes" id="UP001214043">
    <property type="component" value="Chromosome"/>
</dbReference>
<evidence type="ECO:0000256" key="1">
    <source>
        <dbReference type="SAM" id="MobiDB-lite"/>
    </source>
</evidence>
<organism evidence="2 3">
    <name type="scientific">Hyphococcus flavus</name>
    <dbReference type="NCBI Taxonomy" id="1866326"/>
    <lineage>
        <taxon>Bacteria</taxon>
        <taxon>Pseudomonadati</taxon>
        <taxon>Pseudomonadota</taxon>
        <taxon>Alphaproteobacteria</taxon>
        <taxon>Parvularculales</taxon>
        <taxon>Parvularculaceae</taxon>
        <taxon>Hyphococcus</taxon>
    </lineage>
</organism>
<feature type="region of interest" description="Disordered" evidence="1">
    <location>
        <begin position="25"/>
        <end position="50"/>
    </location>
</feature>